<dbReference type="InterPro" id="IPR005321">
    <property type="entry name" value="Peptidase_S58_DmpA"/>
</dbReference>
<name>A0A7V4DDF2_9BACT</name>
<comment type="caution">
    <text evidence="2">The sequence shown here is derived from an EMBL/GenBank/DDBJ whole genome shotgun (WGS) entry which is preliminary data.</text>
</comment>
<accession>A0A7V4DDF2</accession>
<evidence type="ECO:0000256" key="1">
    <source>
        <dbReference type="ARBA" id="ARBA00007068"/>
    </source>
</evidence>
<proteinExistence type="inferred from homology"/>
<dbReference type="EMBL" id="DTFV01000017">
    <property type="protein sequence ID" value="HGI29864.1"/>
    <property type="molecule type" value="Genomic_DNA"/>
</dbReference>
<dbReference type="InterPro" id="IPR016117">
    <property type="entry name" value="ArgJ-like_dom_sf"/>
</dbReference>
<dbReference type="Pfam" id="PF03576">
    <property type="entry name" value="Peptidase_S58"/>
    <property type="match status" value="1"/>
</dbReference>
<dbReference type="Gene3D" id="3.60.70.12">
    <property type="entry name" value="L-amino peptidase D-ALA esterase/amidase"/>
    <property type="match status" value="1"/>
</dbReference>
<organism evidence="2">
    <name type="scientific">Candidatus Caldatribacterium californiense</name>
    <dbReference type="NCBI Taxonomy" id="1454726"/>
    <lineage>
        <taxon>Bacteria</taxon>
        <taxon>Pseudomonadati</taxon>
        <taxon>Atribacterota</taxon>
        <taxon>Atribacteria</taxon>
        <taxon>Atribacterales</taxon>
        <taxon>Candidatus Caldatribacteriaceae</taxon>
        <taxon>Candidatus Caldatribacterium</taxon>
    </lineage>
</organism>
<gene>
    <name evidence="2" type="ORF">ENV30_00910</name>
</gene>
<dbReference type="GO" id="GO:0004177">
    <property type="term" value="F:aminopeptidase activity"/>
    <property type="evidence" value="ECO:0007669"/>
    <property type="project" value="TreeGrafter"/>
</dbReference>
<sequence>MEFSGFRIGHREDFRLATGCTVFLFDVPNVAVASVCGGAPGGRELPALFPGRLVQGVDAIVLSGGSALGLRCAEGVVTFLRERKRGFATRVTRIPIVAQAVIYDLEIGEVSFPEAEWGYEAASLADCRTKEGTVGVGTGATVGKMYGMSWATKGGFGAGEVRTPEGTIWAFVVTNCLGNVYDPASGVCLAGSRGKGEPLSTPPFPNTTLAVVVFELLLSREELFSLVPVVHSALAACIRPFGTLYDGDTLFLVAFGKVAPRNYLLLVEGIYHAVAEATTNSVKKASSLCGIPACCVVQ</sequence>
<reference evidence="2" key="1">
    <citation type="journal article" date="2020" name="mSystems">
        <title>Genome- and Community-Level Interaction Insights into Carbon Utilization and Element Cycling Functions of Hydrothermarchaeota in Hydrothermal Sediment.</title>
        <authorList>
            <person name="Zhou Z."/>
            <person name="Liu Y."/>
            <person name="Xu W."/>
            <person name="Pan J."/>
            <person name="Luo Z.H."/>
            <person name="Li M."/>
        </authorList>
    </citation>
    <scope>NUCLEOTIDE SEQUENCE [LARGE SCALE GENOMIC DNA]</scope>
    <source>
        <strain evidence="2">SpSt-747</strain>
    </source>
</reference>
<evidence type="ECO:0000313" key="2">
    <source>
        <dbReference type="EMBL" id="HGI29864.1"/>
    </source>
</evidence>
<dbReference type="AlphaFoldDB" id="A0A7V4DDF2"/>
<dbReference type="SUPFAM" id="SSF56266">
    <property type="entry name" value="DmpA/ArgJ-like"/>
    <property type="match status" value="1"/>
</dbReference>
<protein>
    <submittedName>
        <fullName evidence="2">Peptidase S58 family protein</fullName>
    </submittedName>
</protein>
<comment type="similarity">
    <text evidence="1">Belongs to the peptidase S58 family.</text>
</comment>
<dbReference type="PANTHER" id="PTHR36512">
    <property type="entry name" value="D-AMINOPEPTIDASE"/>
    <property type="match status" value="1"/>
</dbReference>
<dbReference type="PANTHER" id="PTHR36512:SF3">
    <property type="entry name" value="BLR5678 PROTEIN"/>
    <property type="match status" value="1"/>
</dbReference>
<dbReference type="CDD" id="cd02252">
    <property type="entry name" value="nylC_like"/>
    <property type="match status" value="1"/>
</dbReference>